<comment type="caution">
    <text evidence="8">The sequence shown here is derived from an EMBL/GenBank/DDBJ whole genome shotgun (WGS) entry which is preliminary data.</text>
</comment>
<dbReference type="Pfam" id="PF13517">
    <property type="entry name" value="FG-GAP_3"/>
    <property type="match status" value="2"/>
</dbReference>
<feature type="signal peptide" evidence="6">
    <location>
        <begin position="1"/>
        <end position="30"/>
    </location>
</feature>
<evidence type="ECO:0000256" key="3">
    <source>
        <dbReference type="ARBA" id="ARBA00022729"/>
    </source>
</evidence>
<gene>
    <name evidence="8" type="ORF">P9J83_02965</name>
</gene>
<dbReference type="InterPro" id="IPR000064">
    <property type="entry name" value="NLP_P60_dom"/>
</dbReference>
<dbReference type="Pfam" id="PF00877">
    <property type="entry name" value="NLPC_P60"/>
    <property type="match status" value="1"/>
</dbReference>
<dbReference type="PANTHER" id="PTHR47359">
    <property type="entry name" value="PEPTIDOGLYCAN DL-ENDOPEPTIDASE CWLO"/>
    <property type="match status" value="1"/>
</dbReference>
<dbReference type="InterPro" id="IPR038765">
    <property type="entry name" value="Papain-like_cys_pep_sf"/>
</dbReference>
<dbReference type="Gene3D" id="2.40.128.340">
    <property type="match status" value="5"/>
</dbReference>
<dbReference type="PANTHER" id="PTHR47359:SF3">
    <property type="entry name" value="NLP_P60 DOMAIN-CONTAINING PROTEIN-RELATED"/>
    <property type="match status" value="1"/>
</dbReference>
<reference evidence="8" key="1">
    <citation type="submission" date="2023-04" db="EMBL/GenBank/DDBJ databases">
        <title>Assessment of the microbiological origin of a defect in Grana Padano cheese.</title>
        <authorList>
            <person name="Zago M."/>
            <person name="Rossetti L."/>
            <person name="Bonvini B."/>
            <person name="Carminati D."/>
            <person name="Giraffa G."/>
        </authorList>
    </citation>
    <scope>NUCLEOTIDE SEQUENCE</scope>
    <source>
        <strain evidence="8">4990</strain>
    </source>
</reference>
<dbReference type="InterPro" id="IPR013517">
    <property type="entry name" value="FG-GAP"/>
</dbReference>
<evidence type="ECO:0000259" key="7">
    <source>
        <dbReference type="PROSITE" id="PS51935"/>
    </source>
</evidence>
<dbReference type="InterPro" id="IPR051794">
    <property type="entry name" value="PG_Endopeptidase_C40"/>
</dbReference>
<dbReference type="RefSeq" id="WP_310942827.1">
    <property type="nucleotide sequence ID" value="NZ_JARUIS010000002.1"/>
</dbReference>
<sequence length="507" mass="56154">MSINKSISKFLLIFCISIGMVGFCNNKVLAASSSDESFTYNGSQGWWKSNGYYSNKITGRVVSGDFNGDGKEDIAAFYDNGIVNGKPSTSLHTWISTGSSFQYKDSKGWWNSEGYDCNRIADKVISGDFNGDGKDDIAAFYKVDDNTTNLHVWISTGSSFQYQYSQGWWNSKGYNSDKISGRIVAGDFNGDGKDDIAAFYKVGDCNTNLHTWISTGSSFQYQYSQGWWNSTGYNSDQISNKVVAGDFNGDGKDDIAAFYKADAYDTRLHTWMSTGSSFQYKDSKGWWNSTGYNSDQISNRVVAGDFNGDGKDDVAAFYKADAYDTRLNTWISTGSSFQYKDSKGWWNSTGYNSDQISNRVVAGDFNGDGSYDVAAFYANGQDSTSLHVWQSNASNITRRIVEYSKQFIGVPYVWGGTSPSGFDCSGFVQYVYRNVAGIELARDTYGQVNEGIPVSQDQLQPGDLVFPHADHVQIYIGNNQVIHAPQTGDVVKISPLGKVWKARRIIQ</sequence>
<dbReference type="Gene3D" id="3.90.1720.10">
    <property type="entry name" value="endopeptidase domain like (from Nostoc punctiforme)"/>
    <property type="match status" value="1"/>
</dbReference>
<evidence type="ECO:0000256" key="2">
    <source>
        <dbReference type="ARBA" id="ARBA00022670"/>
    </source>
</evidence>
<evidence type="ECO:0000256" key="1">
    <source>
        <dbReference type="ARBA" id="ARBA00007074"/>
    </source>
</evidence>
<keyword evidence="2" id="KW-0645">Protease</keyword>
<proteinExistence type="inferred from homology"/>
<dbReference type="PROSITE" id="PS51935">
    <property type="entry name" value="NLPC_P60"/>
    <property type="match status" value="1"/>
</dbReference>
<evidence type="ECO:0000256" key="4">
    <source>
        <dbReference type="ARBA" id="ARBA00022801"/>
    </source>
</evidence>
<dbReference type="GO" id="GO:0006508">
    <property type="term" value="P:proteolysis"/>
    <property type="evidence" value="ECO:0007669"/>
    <property type="project" value="UniProtKB-KW"/>
</dbReference>
<accession>A0AAE4FJV4</accession>
<feature type="domain" description="NlpC/P60" evidence="7">
    <location>
        <begin position="394"/>
        <end position="507"/>
    </location>
</feature>
<feature type="chain" id="PRO_5042139651" evidence="6">
    <location>
        <begin position="31"/>
        <end position="507"/>
    </location>
</feature>
<evidence type="ECO:0000256" key="5">
    <source>
        <dbReference type="ARBA" id="ARBA00022807"/>
    </source>
</evidence>
<dbReference type="AlphaFoldDB" id="A0AAE4FJV4"/>
<dbReference type="EMBL" id="JARUIS010000002">
    <property type="protein sequence ID" value="MDS1002461.1"/>
    <property type="molecule type" value="Genomic_DNA"/>
</dbReference>
<keyword evidence="4" id="KW-0378">Hydrolase</keyword>
<dbReference type="SUPFAM" id="SSF69318">
    <property type="entry name" value="Integrin alpha N-terminal domain"/>
    <property type="match status" value="1"/>
</dbReference>
<evidence type="ECO:0000256" key="6">
    <source>
        <dbReference type="SAM" id="SignalP"/>
    </source>
</evidence>
<comment type="similarity">
    <text evidence="1">Belongs to the peptidase C40 family.</text>
</comment>
<dbReference type="SUPFAM" id="SSF54001">
    <property type="entry name" value="Cysteine proteinases"/>
    <property type="match status" value="1"/>
</dbReference>
<dbReference type="GO" id="GO:0008234">
    <property type="term" value="F:cysteine-type peptidase activity"/>
    <property type="evidence" value="ECO:0007669"/>
    <property type="project" value="UniProtKB-KW"/>
</dbReference>
<evidence type="ECO:0000313" key="8">
    <source>
        <dbReference type="EMBL" id="MDS1002461.1"/>
    </source>
</evidence>
<evidence type="ECO:0000313" key="9">
    <source>
        <dbReference type="Proteomes" id="UP001182303"/>
    </source>
</evidence>
<keyword evidence="5" id="KW-0788">Thiol protease</keyword>
<dbReference type="InterPro" id="IPR028994">
    <property type="entry name" value="Integrin_alpha_N"/>
</dbReference>
<protein>
    <submittedName>
        <fullName evidence="8">FG-GAP-like repeat-containing protein</fullName>
    </submittedName>
</protein>
<name>A0AAE4FJV4_CLOSG</name>
<dbReference type="Proteomes" id="UP001182303">
    <property type="component" value="Unassembled WGS sequence"/>
</dbReference>
<keyword evidence="3 6" id="KW-0732">Signal</keyword>
<organism evidence="8 9">
    <name type="scientific">Clostridium sporogenes</name>
    <dbReference type="NCBI Taxonomy" id="1509"/>
    <lineage>
        <taxon>Bacteria</taxon>
        <taxon>Bacillati</taxon>
        <taxon>Bacillota</taxon>
        <taxon>Clostridia</taxon>
        <taxon>Eubacteriales</taxon>
        <taxon>Clostridiaceae</taxon>
        <taxon>Clostridium</taxon>
    </lineage>
</organism>